<organism evidence="2 3">
    <name type="scientific">Frigoriflavimonas asaccharolytica</name>
    <dbReference type="NCBI Taxonomy" id="2735899"/>
    <lineage>
        <taxon>Bacteria</taxon>
        <taxon>Pseudomonadati</taxon>
        <taxon>Bacteroidota</taxon>
        <taxon>Flavobacteriia</taxon>
        <taxon>Flavobacteriales</taxon>
        <taxon>Weeksellaceae</taxon>
        <taxon>Frigoriflavimonas</taxon>
    </lineage>
</organism>
<dbReference type="Proteomes" id="UP000610746">
    <property type="component" value="Unassembled WGS sequence"/>
</dbReference>
<dbReference type="Gene3D" id="3.40.50.10090">
    <property type="match status" value="2"/>
</dbReference>
<dbReference type="PANTHER" id="PTHR12390">
    <property type="entry name" value="UROPORPHYRINOGEN III SYNTHASE"/>
    <property type="match status" value="1"/>
</dbReference>
<keyword evidence="3" id="KW-1185">Reference proteome</keyword>
<dbReference type="RefSeq" id="WP_173778867.1">
    <property type="nucleotide sequence ID" value="NZ_JABSNO010000007.1"/>
</dbReference>
<dbReference type="SUPFAM" id="SSF69618">
    <property type="entry name" value="HemD-like"/>
    <property type="match status" value="1"/>
</dbReference>
<gene>
    <name evidence="2" type="ORF">HNQ03_001324</name>
</gene>
<dbReference type="CDD" id="cd06578">
    <property type="entry name" value="HemD"/>
    <property type="match status" value="1"/>
</dbReference>
<evidence type="ECO:0000313" key="3">
    <source>
        <dbReference type="Proteomes" id="UP000610746"/>
    </source>
</evidence>
<dbReference type="PANTHER" id="PTHR12390:SF0">
    <property type="entry name" value="UROPORPHYRINOGEN-III SYNTHASE"/>
    <property type="match status" value="1"/>
</dbReference>
<evidence type="ECO:0000313" key="2">
    <source>
        <dbReference type="EMBL" id="NRS92256.1"/>
    </source>
</evidence>
<dbReference type="InterPro" id="IPR003754">
    <property type="entry name" value="4pyrrol_synth_uPrphyn_synth"/>
</dbReference>
<reference evidence="2" key="1">
    <citation type="submission" date="2020-05" db="EMBL/GenBank/DDBJ databases">
        <title>Genomic Encyclopedia of Type Strains, Phase IV (KMG-V): Genome sequencing to study the core and pangenomes of soil and plant-associated prokaryotes.</title>
        <authorList>
            <person name="Whitman W."/>
        </authorList>
    </citation>
    <scope>NUCLEOTIDE SEQUENCE</scope>
    <source>
        <strain evidence="2">16F</strain>
    </source>
</reference>
<dbReference type="InterPro" id="IPR036108">
    <property type="entry name" value="4pyrrol_syn_uPrphyn_synt_sf"/>
</dbReference>
<keyword evidence="2" id="KW-0456">Lyase</keyword>
<feature type="domain" description="Tetrapyrrole biosynthesis uroporphyrinogen III synthase" evidence="1">
    <location>
        <begin position="43"/>
        <end position="218"/>
    </location>
</feature>
<dbReference type="AlphaFoldDB" id="A0A8J8G771"/>
<evidence type="ECO:0000259" key="1">
    <source>
        <dbReference type="Pfam" id="PF02602"/>
    </source>
</evidence>
<dbReference type="InterPro" id="IPR039793">
    <property type="entry name" value="UROS/Hem4"/>
</dbReference>
<dbReference type="EMBL" id="JABSNO010000007">
    <property type="protein sequence ID" value="NRS92256.1"/>
    <property type="molecule type" value="Genomic_DNA"/>
</dbReference>
<dbReference type="EC" id="4.2.1.75" evidence="2"/>
<dbReference type="GO" id="GO:0004852">
    <property type="term" value="F:uroporphyrinogen-III synthase activity"/>
    <property type="evidence" value="ECO:0007669"/>
    <property type="project" value="UniProtKB-EC"/>
</dbReference>
<proteinExistence type="predicted"/>
<sequence length="225" mass="26193">MQKILFTKKGLDRKMISKELGENLDIDFVDVLSFENLKIPTFDLKNKSLIFTSVQGVNAFFENGFSPNENFVEKDFNKIYTVGKKSKNALRKHGFGTFKIKNNAKDLAKFIIENFNKENFLHFCGNLALDTLQVQFKNEKIKYKKVVVYNTKFRYPEIENPFDEVVFFSPSGVQSFVKYNKIEGKKIFSIGETTTKEIEKFTKDEIYTSEESTLEDLLHLIKNKL</sequence>
<dbReference type="GO" id="GO:0005829">
    <property type="term" value="C:cytosol"/>
    <property type="evidence" value="ECO:0007669"/>
    <property type="project" value="TreeGrafter"/>
</dbReference>
<protein>
    <submittedName>
        <fullName evidence="2">Uroporphyrinogen-III synthase</fullName>
        <ecNumber evidence="2">4.2.1.75</ecNumber>
    </submittedName>
</protein>
<dbReference type="GO" id="GO:0006780">
    <property type="term" value="P:uroporphyrinogen III biosynthetic process"/>
    <property type="evidence" value="ECO:0007669"/>
    <property type="project" value="InterPro"/>
</dbReference>
<comment type="caution">
    <text evidence="2">The sequence shown here is derived from an EMBL/GenBank/DDBJ whole genome shotgun (WGS) entry which is preliminary data.</text>
</comment>
<name>A0A8J8G771_9FLAO</name>
<dbReference type="Pfam" id="PF02602">
    <property type="entry name" value="HEM4"/>
    <property type="match status" value="1"/>
</dbReference>
<accession>A0A8J8G771</accession>